<evidence type="ECO:0000313" key="15">
    <source>
        <dbReference type="EMBL" id="EAK9316876.1"/>
    </source>
</evidence>
<dbReference type="EMBL" id="AAJEKY010000008">
    <property type="protein sequence ID" value="ECL0131707.1"/>
    <property type="molecule type" value="Genomic_DNA"/>
</dbReference>
<evidence type="ECO:0000313" key="38">
    <source>
        <dbReference type="Proteomes" id="UP000478945"/>
    </source>
</evidence>
<dbReference type="Proteomes" id="UP000389283">
    <property type="component" value="Unassembled WGS sequence"/>
</dbReference>
<protein>
    <submittedName>
        <fullName evidence="19">Uncharacterized protein</fullName>
    </submittedName>
</protein>
<dbReference type="EMBL" id="AABEQV010000011">
    <property type="protein sequence ID" value="EAG9858006.1"/>
    <property type="molecule type" value="Genomic_DNA"/>
</dbReference>
<dbReference type="Proteomes" id="UP000371553">
    <property type="component" value="Unassembled WGS sequence"/>
</dbReference>
<reference evidence="20 28" key="5">
    <citation type="submission" date="2019-09" db="EMBL/GenBank/DDBJ databases">
        <authorList>
            <consortium name="GenomeTrakr network: Whole genome sequencing for foodborne pathogen traceback"/>
        </authorList>
    </citation>
    <scope>NUCLEOTIDE SEQUENCE [LARGE SCALE GENOMIC DNA]</scope>
    <source>
        <strain evidence="20 28">FLAG-55987</strain>
        <strain evidence="15 34">PHLUSALM00088</strain>
    </source>
</reference>
<dbReference type="EMBL" id="AABGFX010000011">
    <property type="protein sequence ID" value="EAH3128045.1"/>
    <property type="molecule type" value="Genomic_DNA"/>
</dbReference>
<dbReference type="Proteomes" id="UP000383365">
    <property type="component" value="Unassembled WGS sequence"/>
</dbReference>
<evidence type="ECO:0000313" key="21">
    <source>
        <dbReference type="EMBL" id="EDP8410980.1"/>
    </source>
</evidence>
<reference evidence="22" key="6">
    <citation type="submission" date="2019-10" db="EMBL/GenBank/DDBJ databases">
        <authorList>
            <consortium name="NCBI Pathogen Detection Project"/>
        </authorList>
    </citation>
    <scope>NUCLEOTIDE SEQUENCE</scope>
    <source>
        <strain evidence="22">09CEB371LM</strain>
        <strain evidence="23">LiDS0115</strain>
    </source>
</reference>
<accession>A0A394QT62</accession>
<evidence type="ECO:0000313" key="2">
    <source>
        <dbReference type="EMBL" id="EAC4483540.1"/>
    </source>
</evidence>
<evidence type="ECO:0000313" key="40">
    <source>
        <dbReference type="Proteomes" id="UP000525068"/>
    </source>
</evidence>
<dbReference type="Proteomes" id="UP000344343">
    <property type="component" value="Unassembled WGS sequence"/>
</dbReference>
<evidence type="ECO:0000313" key="16">
    <source>
        <dbReference type="EMBL" id="ECB9474730.1"/>
    </source>
</evidence>
<dbReference type="EMBL" id="AABAIH010000002">
    <property type="protein sequence ID" value="EAG0994761.1"/>
    <property type="molecule type" value="Genomic_DNA"/>
</dbReference>
<evidence type="ECO:0000313" key="12">
    <source>
        <dbReference type="EMBL" id="EAH1616107.1"/>
    </source>
</evidence>
<dbReference type="EMBL" id="AABAWE010000011">
    <property type="protein sequence ID" value="EAG2088560.1"/>
    <property type="molecule type" value="Genomic_DNA"/>
</dbReference>
<dbReference type="Proteomes" id="UP000398321">
    <property type="component" value="Unassembled WGS sequence"/>
</dbReference>
<evidence type="ECO:0000313" key="23">
    <source>
        <dbReference type="EMBL" id="HAC3056746.1"/>
    </source>
</evidence>
<dbReference type="EMBL" id="AACKDQ010000013">
    <property type="protein sequence ID" value="EAK9316876.1"/>
    <property type="molecule type" value="Genomic_DNA"/>
</dbReference>
<dbReference type="EMBL" id="AAANYR010000011">
    <property type="protein sequence ID" value="EAD5787842.1"/>
    <property type="molecule type" value="Genomic_DNA"/>
</dbReference>
<evidence type="ECO:0000313" key="39">
    <source>
        <dbReference type="Proteomes" id="UP000517258"/>
    </source>
</evidence>
<dbReference type="EMBL" id="AABGUK010000006">
    <property type="protein sequence ID" value="EAH4243026.1"/>
    <property type="molecule type" value="Genomic_DNA"/>
</dbReference>
<evidence type="ECO:0000313" key="29">
    <source>
        <dbReference type="Proteomes" id="UP000371553"/>
    </source>
</evidence>
<evidence type="ECO:0000313" key="10">
    <source>
        <dbReference type="EMBL" id="EAG9858006.1"/>
    </source>
</evidence>
<dbReference type="EMBL" id="DAAKPP010000011">
    <property type="protein sequence ID" value="HAC3056746.1"/>
    <property type="molecule type" value="Genomic_DNA"/>
</dbReference>
<dbReference type="EMBL" id="AAAICE010000012">
    <property type="protein sequence ID" value="EAC3883149.1"/>
    <property type="molecule type" value="Genomic_DNA"/>
</dbReference>
<dbReference type="EMBL" id="AABAGT010000022">
    <property type="protein sequence ID" value="EAG0868181.1"/>
    <property type="molecule type" value="Genomic_DNA"/>
</dbReference>
<evidence type="ECO:0000313" key="32">
    <source>
        <dbReference type="Proteomes" id="UP000398321"/>
    </source>
</evidence>
<dbReference type="EMBL" id="AAAJCR010000015">
    <property type="protein sequence ID" value="EAC5950665.1"/>
    <property type="molecule type" value="Genomic_DNA"/>
</dbReference>
<evidence type="ECO:0000313" key="33">
    <source>
        <dbReference type="Proteomes" id="UP000406081"/>
    </source>
</evidence>
<evidence type="ECO:0000313" key="34">
    <source>
        <dbReference type="Proteomes" id="UP000410967"/>
    </source>
</evidence>
<evidence type="ECO:0000313" key="31">
    <source>
        <dbReference type="Proteomes" id="UP000389283"/>
    </source>
</evidence>
<reference evidence="22 44" key="1">
    <citation type="journal article" date="2018" name="Genome Biol.">
        <title>SKESA: strategic k-mer extension for scrupulous assemblies.</title>
        <authorList>
            <person name="Souvorov A."/>
            <person name="Agarwala R."/>
            <person name="Lipman D.J."/>
        </authorList>
    </citation>
    <scope>NUCLEOTIDE SEQUENCE [LARGE SCALE GENOMIC DNA]</scope>
    <source>
        <strain evidence="22">09CEB371LM</strain>
        <strain evidence="23 44">LiDS0115</strain>
    </source>
</reference>
<dbReference type="EMBL" id="AANOZB010000010">
    <property type="protein sequence ID" value="EDP8410980.1"/>
    <property type="molecule type" value="Genomic_DNA"/>
</dbReference>
<dbReference type="EMBL" id="DAAEEB010000012">
    <property type="protein sequence ID" value="HAA8054169.1"/>
    <property type="molecule type" value="Genomic_DNA"/>
</dbReference>
<organism evidence="19 38">
    <name type="scientific">Listeria monocytogenes</name>
    <dbReference type="NCBI Taxonomy" id="1639"/>
    <lineage>
        <taxon>Bacteria</taxon>
        <taxon>Bacillati</taxon>
        <taxon>Bacillota</taxon>
        <taxon>Bacilli</taxon>
        <taxon>Bacillales</taxon>
        <taxon>Listeriaceae</taxon>
        <taxon>Listeria</taxon>
    </lineage>
</organism>
<dbReference type="Proteomes" id="UP000413786">
    <property type="component" value="Unassembled WGS sequence"/>
</dbReference>
<dbReference type="EMBL" id="AABFMV010000010">
    <property type="protein sequence ID" value="EAH1616107.1"/>
    <property type="molecule type" value="Genomic_DNA"/>
</dbReference>
<evidence type="ECO:0000313" key="25">
    <source>
        <dbReference type="Proteomes" id="UP000344343"/>
    </source>
</evidence>
<proteinExistence type="predicted"/>
<dbReference type="Proteomes" id="UP000517258">
    <property type="component" value="Unassembled WGS sequence"/>
</dbReference>
<evidence type="ECO:0000313" key="44">
    <source>
        <dbReference type="Proteomes" id="UP000841561"/>
    </source>
</evidence>
<evidence type="ECO:0000313" key="3">
    <source>
        <dbReference type="EMBL" id="EAC5950665.1"/>
    </source>
</evidence>
<dbReference type="Proteomes" id="UP000358545">
    <property type="component" value="Unassembled WGS sequence"/>
</dbReference>
<dbReference type="EMBL" id="AAHZFN010000020">
    <property type="protein sequence ID" value="ECB9474730.1"/>
    <property type="molecule type" value="Genomic_DNA"/>
</dbReference>
<dbReference type="EMBL" id="AAHZFY010000024">
    <property type="protein sequence ID" value="ECB9514180.1"/>
    <property type="molecule type" value="Genomic_DNA"/>
</dbReference>
<dbReference type="Proteomes" id="UP000548826">
    <property type="component" value="Unassembled WGS sequence"/>
</dbReference>
<dbReference type="EMBL" id="AALEDS010000029">
    <property type="protein sequence ID" value="ECY6545776.1"/>
    <property type="molecule type" value="Genomic_DNA"/>
</dbReference>
<dbReference type="EMBL" id="AAARIE010000009">
    <property type="protein sequence ID" value="EAE2660271.1"/>
    <property type="molecule type" value="Genomic_DNA"/>
</dbReference>
<evidence type="ECO:0000313" key="8">
    <source>
        <dbReference type="EMBL" id="EAG0994761.1"/>
    </source>
</evidence>
<dbReference type="Proteomes" id="UP000527632">
    <property type="component" value="Unassembled WGS sequence"/>
</dbReference>
<dbReference type="EMBL" id="AABEVI010000009">
    <property type="protein sequence ID" value="EAH0219097.1"/>
    <property type="molecule type" value="Genomic_DNA"/>
</dbReference>
<dbReference type="Proteomes" id="UP000356407">
    <property type="component" value="Unassembled WGS sequence"/>
</dbReference>
<dbReference type="Proteomes" id="UP000423131">
    <property type="component" value="Unassembled WGS sequence"/>
</dbReference>
<evidence type="ECO:0000313" key="11">
    <source>
        <dbReference type="EMBL" id="EAH0219097.1"/>
    </source>
</evidence>
<evidence type="ECO:0000313" key="17">
    <source>
        <dbReference type="EMBL" id="ECB9514180.1"/>
    </source>
</evidence>
<evidence type="ECO:0000313" key="37">
    <source>
        <dbReference type="Proteomes" id="UP000470497"/>
    </source>
</evidence>
<dbReference type="Proteomes" id="UP000378540">
    <property type="component" value="Unassembled WGS sequence"/>
</dbReference>
<evidence type="ECO:0000313" key="14">
    <source>
        <dbReference type="EMBL" id="EAH4243026.1"/>
    </source>
</evidence>
<evidence type="ECO:0000313" key="4">
    <source>
        <dbReference type="EMBL" id="EAD5787842.1"/>
    </source>
</evidence>
<evidence type="ECO:0000313" key="30">
    <source>
        <dbReference type="Proteomes" id="UP000378540"/>
    </source>
</evidence>
<dbReference type="Proteomes" id="UP000840039">
    <property type="component" value="Unassembled WGS sequence"/>
</dbReference>
<dbReference type="Proteomes" id="UP000525068">
    <property type="component" value="Unassembled WGS sequence"/>
</dbReference>
<evidence type="ECO:0000313" key="35">
    <source>
        <dbReference type="Proteomes" id="UP000413786"/>
    </source>
</evidence>
<evidence type="ECO:0000313" key="41">
    <source>
        <dbReference type="Proteomes" id="UP000527632"/>
    </source>
</evidence>
<dbReference type="EMBL" id="AAAIJX010000008">
    <property type="protein sequence ID" value="EAC4483540.1"/>
    <property type="molecule type" value="Genomic_DNA"/>
</dbReference>
<evidence type="ECO:0000313" key="22">
    <source>
        <dbReference type="EMBL" id="HAA8054169.1"/>
    </source>
</evidence>
<reference evidence="19 38" key="4">
    <citation type="submission" date="2019-06" db="EMBL/GenBank/DDBJ databases">
        <authorList>
            <person name="Ashton P.M."/>
            <person name="Dallman T."/>
            <person name="Nair S."/>
            <person name="De Pinna E."/>
            <person name="Peters T."/>
            <person name="Grant K."/>
        </authorList>
    </citation>
    <scope>NUCLEOTIDE SEQUENCE [LARGE SCALE GENOMIC DNA]</scope>
    <source>
        <strain evidence="10 43">429821</strain>
        <strain evidence="12 40">562417</strain>
        <strain evidence="13 42">562428</strain>
        <strain evidence="11 39">563356</strain>
        <strain evidence="2 35">688377</strain>
        <strain evidence="19 38">760311</strain>
        <strain evidence="21 37">883775</strain>
        <strain evidence="6">RL15000161</strain>
    </source>
</reference>
<evidence type="ECO:0000313" key="36">
    <source>
        <dbReference type="Proteomes" id="UP000423131"/>
    </source>
</evidence>
<evidence type="ECO:0000313" key="9">
    <source>
        <dbReference type="EMBL" id="EAG2088560.1"/>
    </source>
</evidence>
<dbReference type="AlphaFoldDB" id="A0A394QT62"/>
<evidence type="ECO:0000313" key="19">
    <source>
        <dbReference type="EMBL" id="ECL0131707.1"/>
    </source>
</evidence>
<evidence type="ECO:0000313" key="18">
    <source>
        <dbReference type="EMBL" id="ECC1557984.1"/>
    </source>
</evidence>
<dbReference type="Proteomes" id="UP000337746">
    <property type="component" value="Unassembled WGS sequence"/>
</dbReference>
<evidence type="ECO:0000313" key="13">
    <source>
        <dbReference type="EMBL" id="EAH3128045.1"/>
    </source>
</evidence>
<reference evidence="7 27" key="2">
    <citation type="submission" date="2018-06" db="EMBL/GenBank/DDBJ databases">
        <authorList>
            <consortium name="PulseNet: The National Subtyping Network for Foodborne Disease Surveillance"/>
            <person name="Tarr C.L."/>
            <person name="Trees E."/>
            <person name="Katz L.S."/>
            <person name="Carleton-Romer H.A."/>
            <person name="Stroika S."/>
            <person name="Kucerova Z."/>
            <person name="Roache K.F."/>
            <person name="Sabol A.L."/>
            <person name="Besser J."/>
            <person name="Gerner-Smidt P."/>
        </authorList>
    </citation>
    <scope>NUCLEOTIDE SEQUENCE [LARGE SCALE GENOMIC DNA]</scope>
    <source>
        <strain evidence="7 27">PNUSAL002180</strain>
    </source>
</reference>
<dbReference type="Proteomes" id="UP000529135">
    <property type="component" value="Unassembled WGS sequence"/>
</dbReference>
<dbReference type="Proteomes" id="UP000406081">
    <property type="component" value="Unassembled WGS sequence"/>
</dbReference>
<dbReference type="EMBL" id="AAAPCR010000011">
    <property type="protein sequence ID" value="EAD8146723.1"/>
    <property type="molecule type" value="Genomic_DNA"/>
</dbReference>
<dbReference type="Proteomes" id="UP000841561">
    <property type="component" value="Unassembled WGS sequence"/>
</dbReference>
<dbReference type="Proteomes" id="UP000470497">
    <property type="component" value="Unassembled WGS sequence"/>
</dbReference>
<reference evidence="24 29" key="3">
    <citation type="submission" date="2018-06" db="EMBL/GenBank/DDBJ databases">
        <authorList>
            <consortium name="GenomeTrakr: Next Generation Sequencing Network for Food Pathogen Tracability"/>
        </authorList>
    </citation>
    <scope>NUCLEOTIDE SEQUENCE [LARGE SCALE GENOMIC DNA]</scope>
    <source>
        <strain evidence="8 33">ARS-CC9329</strain>
        <strain evidence="1 26">CFSAN060999</strain>
        <strain evidence="3 30">FDA00009539</strain>
        <strain evidence="4 25">FDA00013853</strain>
        <strain evidence="16 36">FDA00014336</strain>
        <strain evidence="18 31">FDA00014370</strain>
        <strain evidence="17 32">FDA00014392</strain>
        <strain evidence="9 24">FLAG-54356</strain>
        <strain evidence="14 41">LS1344</strain>
        <strain evidence="5 29">NYAG13B12507-5</strain>
    </source>
</reference>
<dbReference type="Proteomes" id="UP000478945">
    <property type="component" value="Unassembled WGS sequence"/>
</dbReference>
<evidence type="ECO:0000313" key="43">
    <source>
        <dbReference type="Proteomes" id="UP000548826"/>
    </source>
</evidence>
<dbReference type="EMBL" id="AAIAJJ010000009">
    <property type="protein sequence ID" value="ECC1557984.1"/>
    <property type="molecule type" value="Genomic_DNA"/>
</dbReference>
<evidence type="ECO:0000313" key="6">
    <source>
        <dbReference type="EMBL" id="EAE2660271.1"/>
    </source>
</evidence>
<evidence type="ECO:0000313" key="28">
    <source>
        <dbReference type="Proteomes" id="UP000364988"/>
    </source>
</evidence>
<evidence type="ECO:0000313" key="24">
    <source>
        <dbReference type="Proteomes" id="UP000337746"/>
    </source>
</evidence>
<evidence type="ECO:0000313" key="20">
    <source>
        <dbReference type="EMBL" id="ECY6545776.1"/>
    </source>
</evidence>
<gene>
    <name evidence="8" type="ORF">A3R20_09085</name>
    <name evidence="7" type="ORF">A8L61_12925</name>
    <name evidence="3" type="ORF">AP104_14820</name>
    <name evidence="1" type="ORF">B4X68_14140</name>
    <name evidence="9" type="ORF">BCZ21_14940</name>
    <name evidence="5" type="ORF">CD20_11610</name>
    <name evidence="12" type="ORF">D4271_11855</name>
    <name evidence="10" type="ORF">D4C60_13450</name>
    <name evidence="11" type="ORF">D4D89_12280</name>
    <name evidence="13" type="ORF">D5M70_12075</name>
    <name evidence="2" type="ORF">E0I39_11620</name>
    <name evidence="6" type="ORF">E1V33_08890</name>
    <name evidence="14" type="ORF">E5F58_13630</name>
    <name evidence="4" type="ORF">EX365_14860</name>
    <name evidence="20" type="ORF">F6436_15805</name>
    <name evidence="15" type="ORF">FA835_07085</name>
    <name evidence="19" type="ORF">FJU19_11430</name>
    <name evidence="17" type="ORF">FLQ97_10555</name>
    <name evidence="16" type="ORF">FLR03_13665</name>
    <name evidence="18" type="ORF">FNX40_14335</name>
    <name evidence="21" type="ORF">G3R95_002553</name>
    <name evidence="22" type="ORF">GHH22_13575</name>
    <name evidence="23" type="ORF">GZK27_14685</name>
</gene>
<comment type="caution">
    <text evidence="19">The sequence shown here is derived from an EMBL/GenBank/DDBJ whole genome shotgun (WGS) entry which is preliminary data.</text>
</comment>
<evidence type="ECO:0000313" key="27">
    <source>
        <dbReference type="Proteomes" id="UP000358545"/>
    </source>
</evidence>
<dbReference type="Proteomes" id="UP000410967">
    <property type="component" value="Unassembled WGS sequence"/>
</dbReference>
<name>A0A394QT62_LISMN</name>
<evidence type="ECO:0000313" key="1">
    <source>
        <dbReference type="EMBL" id="EAC3883149.1"/>
    </source>
</evidence>
<dbReference type="Proteomes" id="UP000364988">
    <property type="component" value="Unassembled WGS sequence"/>
</dbReference>
<evidence type="ECO:0000313" key="26">
    <source>
        <dbReference type="Proteomes" id="UP000356407"/>
    </source>
</evidence>
<sequence>MIKVSLIEEGKVLQNMELYYLPRKGDVISSTNIKAPHYLVNVVEHVDGHELVNLHVQEFANQVVAGNEINGFRNNR</sequence>
<evidence type="ECO:0000313" key="5">
    <source>
        <dbReference type="EMBL" id="EAD8146723.1"/>
    </source>
</evidence>
<evidence type="ECO:0000313" key="7">
    <source>
        <dbReference type="EMBL" id="EAG0868181.1"/>
    </source>
</evidence>
<evidence type="ECO:0000313" key="42">
    <source>
        <dbReference type="Proteomes" id="UP000529135"/>
    </source>
</evidence>